<proteinExistence type="predicted"/>
<gene>
    <name evidence="2" type="ORF">ACFO4E_19100</name>
</gene>
<comment type="caution">
    <text evidence="2">The sequence shown here is derived from an EMBL/GenBank/DDBJ whole genome shotgun (WGS) entry which is preliminary data.</text>
</comment>
<feature type="region of interest" description="Disordered" evidence="1">
    <location>
        <begin position="1"/>
        <end position="24"/>
    </location>
</feature>
<feature type="compositionally biased region" description="Basic and acidic residues" evidence="1">
    <location>
        <begin position="1"/>
        <end position="11"/>
    </location>
</feature>
<evidence type="ECO:0000256" key="1">
    <source>
        <dbReference type="SAM" id="MobiDB-lite"/>
    </source>
</evidence>
<organism evidence="2 3">
    <name type="scientific">Nocardiopsis mangrovi</name>
    <dbReference type="NCBI Taxonomy" id="1179818"/>
    <lineage>
        <taxon>Bacteria</taxon>
        <taxon>Bacillati</taxon>
        <taxon>Actinomycetota</taxon>
        <taxon>Actinomycetes</taxon>
        <taxon>Streptosporangiales</taxon>
        <taxon>Nocardiopsidaceae</taxon>
        <taxon>Nocardiopsis</taxon>
    </lineage>
</organism>
<protein>
    <submittedName>
        <fullName evidence="2">Uncharacterized protein</fullName>
    </submittedName>
</protein>
<feature type="compositionally biased region" description="Polar residues" evidence="1">
    <location>
        <begin position="12"/>
        <end position="21"/>
    </location>
</feature>
<accession>A0ABV9E1D6</accession>
<sequence>MGVLDSARRFQEGQSGFTTETKALEFGRNHEAEARVLGTSADRSTKITLKQWAREWIAVLGLSGPSTMPGFTIGQGPARRWRAGR</sequence>
<evidence type="ECO:0000313" key="3">
    <source>
        <dbReference type="Proteomes" id="UP001595923"/>
    </source>
</evidence>
<keyword evidence="3" id="KW-1185">Reference proteome</keyword>
<dbReference type="RefSeq" id="WP_378576696.1">
    <property type="nucleotide sequence ID" value="NZ_JBHSFQ010000019.1"/>
</dbReference>
<reference evidence="3" key="1">
    <citation type="journal article" date="2019" name="Int. J. Syst. Evol. Microbiol.">
        <title>The Global Catalogue of Microorganisms (GCM) 10K type strain sequencing project: providing services to taxonomists for standard genome sequencing and annotation.</title>
        <authorList>
            <consortium name="The Broad Institute Genomics Platform"/>
            <consortium name="The Broad Institute Genome Sequencing Center for Infectious Disease"/>
            <person name="Wu L."/>
            <person name="Ma J."/>
        </authorList>
    </citation>
    <scope>NUCLEOTIDE SEQUENCE [LARGE SCALE GENOMIC DNA]</scope>
    <source>
        <strain evidence="3">XZYJ18</strain>
    </source>
</reference>
<dbReference type="EMBL" id="JBHSFQ010000019">
    <property type="protein sequence ID" value="MFC4563974.1"/>
    <property type="molecule type" value="Genomic_DNA"/>
</dbReference>
<evidence type="ECO:0000313" key="2">
    <source>
        <dbReference type="EMBL" id="MFC4563974.1"/>
    </source>
</evidence>
<dbReference type="Proteomes" id="UP001595923">
    <property type="component" value="Unassembled WGS sequence"/>
</dbReference>
<name>A0ABV9E1D6_9ACTN</name>